<dbReference type="Proteomes" id="UP000600139">
    <property type="component" value="Unassembled WGS sequence"/>
</dbReference>
<dbReference type="EMBL" id="JAENIK010000012">
    <property type="protein sequence ID" value="MBK1817642.1"/>
    <property type="molecule type" value="Genomic_DNA"/>
</dbReference>
<protein>
    <submittedName>
        <fullName evidence="2">Uncharacterized protein</fullName>
    </submittedName>
</protein>
<keyword evidence="1" id="KW-0812">Transmembrane</keyword>
<reference evidence="2" key="1">
    <citation type="submission" date="2021-01" db="EMBL/GenBank/DDBJ databases">
        <title>Modified the classification status of verrucomicrobia.</title>
        <authorList>
            <person name="Feng X."/>
        </authorList>
    </citation>
    <scope>NUCLEOTIDE SEQUENCE</scope>
    <source>
        <strain evidence="2">JCM 18052</strain>
    </source>
</reference>
<name>A0A934V8V0_9BACT</name>
<dbReference type="RefSeq" id="WP_200352577.1">
    <property type="nucleotide sequence ID" value="NZ_BAABHZ010000001.1"/>
</dbReference>
<sequence>MLSLDAPLVAVAWLYIFAKTWRADYLPWISYIALALVVWVIYVTDRLLDSSIQDGTGGRFESRHVFHRKHAKLFRIAAIFAGILAMILVIGSMPMRIFENAGLGIILVIGFFALSVNSSTGPNDIPYAKNVMAGLAFGFGTSVIAFVYTAFDWWEFVMSPQLVCFAVLCVLNISAIDLWEHAGRSSDPEVKASDELALTLPLTLLGGSSIYFAARDHELATRPFFYAILTGAALLHIINRTRSRFSMDALRVLADVALLIPFVVFLAASKS</sequence>
<keyword evidence="1" id="KW-1133">Transmembrane helix</keyword>
<gene>
    <name evidence="2" type="ORF">JIN84_18630</name>
</gene>
<proteinExistence type="predicted"/>
<accession>A0A934V8V0</accession>
<feature type="transmembrane region" description="Helical" evidence="1">
    <location>
        <begin position="28"/>
        <end position="44"/>
    </location>
</feature>
<feature type="transmembrane region" description="Helical" evidence="1">
    <location>
        <begin position="196"/>
        <end position="214"/>
    </location>
</feature>
<feature type="transmembrane region" description="Helical" evidence="1">
    <location>
        <begin position="73"/>
        <end position="95"/>
    </location>
</feature>
<feature type="transmembrane region" description="Helical" evidence="1">
    <location>
        <begin position="157"/>
        <end position="176"/>
    </location>
</feature>
<feature type="transmembrane region" description="Helical" evidence="1">
    <location>
        <begin position="101"/>
        <end position="119"/>
    </location>
</feature>
<feature type="transmembrane region" description="Helical" evidence="1">
    <location>
        <begin position="131"/>
        <end position="151"/>
    </location>
</feature>
<feature type="transmembrane region" description="Helical" evidence="1">
    <location>
        <begin position="220"/>
        <end position="238"/>
    </location>
</feature>
<evidence type="ECO:0000313" key="3">
    <source>
        <dbReference type="Proteomes" id="UP000600139"/>
    </source>
</evidence>
<dbReference type="AlphaFoldDB" id="A0A934V8V0"/>
<evidence type="ECO:0000256" key="1">
    <source>
        <dbReference type="SAM" id="Phobius"/>
    </source>
</evidence>
<feature type="transmembrane region" description="Helical" evidence="1">
    <location>
        <begin position="250"/>
        <end position="268"/>
    </location>
</feature>
<keyword evidence="3" id="KW-1185">Reference proteome</keyword>
<keyword evidence="1" id="KW-0472">Membrane</keyword>
<organism evidence="2 3">
    <name type="scientific">Luteolibacter yonseiensis</name>
    <dbReference type="NCBI Taxonomy" id="1144680"/>
    <lineage>
        <taxon>Bacteria</taxon>
        <taxon>Pseudomonadati</taxon>
        <taxon>Verrucomicrobiota</taxon>
        <taxon>Verrucomicrobiia</taxon>
        <taxon>Verrucomicrobiales</taxon>
        <taxon>Verrucomicrobiaceae</taxon>
        <taxon>Luteolibacter</taxon>
    </lineage>
</organism>
<comment type="caution">
    <text evidence="2">The sequence shown here is derived from an EMBL/GenBank/DDBJ whole genome shotgun (WGS) entry which is preliminary data.</text>
</comment>
<evidence type="ECO:0000313" key="2">
    <source>
        <dbReference type="EMBL" id="MBK1817642.1"/>
    </source>
</evidence>